<sequence>MAYRGSLLSPCKTLINLFQRQQFSLHPNRLIPNFLTLTRTHMSTESLQKSPFESNVSTESLRKSPFESNVLRILRNEIVYQSEYAPPHQPATEFNTFAVEDRPGEQCVTLRGRFGENETIKIEATMFDGGVMVPKAGDDTDSTTEDMCLHISLLVDISKGEGCVLGFICSSWPDHIEIQKVYIVRRDGSFTQPCMGPNFRDLDKKLQSALLEFLKARGVNDDLSVFLHEFIMNKDRIELIRWLGKVMSFVEK</sequence>
<dbReference type="InterPro" id="IPR036561">
    <property type="entry name" value="MAM33_sf"/>
</dbReference>
<dbReference type="Pfam" id="PF02330">
    <property type="entry name" value="MAM33"/>
    <property type="match status" value="1"/>
</dbReference>
<evidence type="ECO:0000313" key="2">
    <source>
        <dbReference type="Proteomes" id="UP000241394"/>
    </source>
</evidence>
<dbReference type="STRING" id="1590841.A0A2R6Q2J5"/>
<comment type="caution">
    <text evidence="1">The sequence shown here is derived from an EMBL/GenBank/DDBJ whole genome shotgun (WGS) entry which is preliminary data.</text>
</comment>
<accession>A0A2R6Q2J5</accession>
<dbReference type="FunCoup" id="A0A2R6Q2J5">
    <property type="interactions" value="1052"/>
</dbReference>
<gene>
    <name evidence="1" type="ORF">CEY00_Acc22452</name>
</gene>
<dbReference type="InParanoid" id="A0A2R6Q2J5"/>
<dbReference type="PANTHER" id="PTHR10826:SF14">
    <property type="entry name" value="MITOCHONDRIAL GLYCOPROTEIN FAMILY PROTEIN"/>
    <property type="match status" value="1"/>
</dbReference>
<dbReference type="Proteomes" id="UP000241394">
    <property type="component" value="Chromosome LG20"/>
</dbReference>
<dbReference type="SUPFAM" id="SSF54529">
    <property type="entry name" value="Mitochondrial glycoprotein MAM33-like"/>
    <property type="match status" value="1"/>
</dbReference>
<dbReference type="GO" id="GO:0005759">
    <property type="term" value="C:mitochondrial matrix"/>
    <property type="evidence" value="ECO:0007669"/>
    <property type="project" value="InterPro"/>
</dbReference>
<dbReference type="OMA" id="CARCNPL"/>
<keyword evidence="2" id="KW-1185">Reference proteome</keyword>
<reference evidence="2" key="2">
    <citation type="journal article" date="2018" name="BMC Genomics">
        <title>A manually annotated Actinidia chinensis var. chinensis (kiwifruit) genome highlights the challenges associated with draft genomes and gene prediction in plants.</title>
        <authorList>
            <person name="Pilkington S.M."/>
            <person name="Crowhurst R."/>
            <person name="Hilario E."/>
            <person name="Nardozza S."/>
            <person name="Fraser L."/>
            <person name="Peng Y."/>
            <person name="Gunaseelan K."/>
            <person name="Simpson R."/>
            <person name="Tahir J."/>
            <person name="Deroles S.C."/>
            <person name="Templeton K."/>
            <person name="Luo Z."/>
            <person name="Davy M."/>
            <person name="Cheng C."/>
            <person name="McNeilage M."/>
            <person name="Scaglione D."/>
            <person name="Liu Y."/>
            <person name="Zhang Q."/>
            <person name="Datson P."/>
            <person name="De Silva N."/>
            <person name="Gardiner S.E."/>
            <person name="Bassett H."/>
            <person name="Chagne D."/>
            <person name="McCallum J."/>
            <person name="Dzierzon H."/>
            <person name="Deng C."/>
            <person name="Wang Y.Y."/>
            <person name="Barron L."/>
            <person name="Manako K."/>
            <person name="Bowen J."/>
            <person name="Foster T.M."/>
            <person name="Erridge Z.A."/>
            <person name="Tiffin H."/>
            <person name="Waite C.N."/>
            <person name="Davies K.M."/>
            <person name="Grierson E.P."/>
            <person name="Laing W.A."/>
            <person name="Kirk R."/>
            <person name="Chen X."/>
            <person name="Wood M."/>
            <person name="Montefiori M."/>
            <person name="Brummell D.A."/>
            <person name="Schwinn K.E."/>
            <person name="Catanach A."/>
            <person name="Fullerton C."/>
            <person name="Li D."/>
            <person name="Meiyalaghan S."/>
            <person name="Nieuwenhuizen N."/>
            <person name="Read N."/>
            <person name="Prakash R."/>
            <person name="Hunter D."/>
            <person name="Zhang H."/>
            <person name="McKenzie M."/>
            <person name="Knabel M."/>
            <person name="Harris A."/>
            <person name="Allan A.C."/>
            <person name="Gleave A."/>
            <person name="Chen A."/>
            <person name="Janssen B.J."/>
            <person name="Plunkett B."/>
            <person name="Ampomah-Dwamena C."/>
            <person name="Voogd C."/>
            <person name="Leif D."/>
            <person name="Lafferty D."/>
            <person name="Souleyre E.J.F."/>
            <person name="Varkonyi-Gasic E."/>
            <person name="Gambi F."/>
            <person name="Hanley J."/>
            <person name="Yao J.L."/>
            <person name="Cheung J."/>
            <person name="David K.M."/>
            <person name="Warren B."/>
            <person name="Marsh K."/>
            <person name="Snowden K.C."/>
            <person name="Lin-Wang K."/>
            <person name="Brian L."/>
            <person name="Martinez-Sanchez M."/>
            <person name="Wang M."/>
            <person name="Ileperuma N."/>
            <person name="Macnee N."/>
            <person name="Campin R."/>
            <person name="McAtee P."/>
            <person name="Drummond R.S.M."/>
            <person name="Espley R.V."/>
            <person name="Ireland H.S."/>
            <person name="Wu R."/>
            <person name="Atkinson R.G."/>
            <person name="Karunairetnam S."/>
            <person name="Bulley S."/>
            <person name="Chunkath S."/>
            <person name="Hanley Z."/>
            <person name="Storey R."/>
            <person name="Thrimawithana A.H."/>
            <person name="Thomson S."/>
            <person name="David C."/>
            <person name="Testolin R."/>
            <person name="Huang H."/>
            <person name="Hellens R.P."/>
            <person name="Schaffer R.J."/>
        </authorList>
    </citation>
    <scope>NUCLEOTIDE SEQUENCE [LARGE SCALE GENOMIC DNA]</scope>
    <source>
        <strain evidence="2">cv. Red5</strain>
    </source>
</reference>
<protein>
    <submittedName>
        <fullName evidence="1">Mitochondrial glycoprotein</fullName>
    </submittedName>
</protein>
<dbReference type="Gramene" id="PSS01094">
    <property type="protein sequence ID" value="PSS01094"/>
    <property type="gene ID" value="CEY00_Acc22452"/>
</dbReference>
<dbReference type="PANTHER" id="PTHR10826">
    <property type="entry name" value="COMPLEMENT COMPONENT 1"/>
    <property type="match status" value="1"/>
</dbReference>
<dbReference type="AlphaFoldDB" id="A0A2R6Q2J5"/>
<evidence type="ECO:0000313" key="1">
    <source>
        <dbReference type="EMBL" id="PSS01094.1"/>
    </source>
</evidence>
<reference evidence="1 2" key="1">
    <citation type="submission" date="2017-07" db="EMBL/GenBank/DDBJ databases">
        <title>An improved, manually edited Actinidia chinensis var. chinensis (kiwifruit) genome highlights the challenges associated with draft genomes and gene prediction in plants.</title>
        <authorList>
            <person name="Pilkington S."/>
            <person name="Crowhurst R."/>
            <person name="Hilario E."/>
            <person name="Nardozza S."/>
            <person name="Fraser L."/>
            <person name="Peng Y."/>
            <person name="Gunaseelan K."/>
            <person name="Simpson R."/>
            <person name="Tahir J."/>
            <person name="Deroles S."/>
            <person name="Templeton K."/>
            <person name="Luo Z."/>
            <person name="Davy M."/>
            <person name="Cheng C."/>
            <person name="Mcneilage M."/>
            <person name="Scaglione D."/>
            <person name="Liu Y."/>
            <person name="Zhang Q."/>
            <person name="Datson P."/>
            <person name="De Silva N."/>
            <person name="Gardiner S."/>
            <person name="Bassett H."/>
            <person name="Chagne D."/>
            <person name="Mccallum J."/>
            <person name="Dzierzon H."/>
            <person name="Deng C."/>
            <person name="Wang Y.-Y."/>
            <person name="Barron N."/>
            <person name="Manako K."/>
            <person name="Bowen J."/>
            <person name="Foster T."/>
            <person name="Erridge Z."/>
            <person name="Tiffin H."/>
            <person name="Waite C."/>
            <person name="Davies K."/>
            <person name="Grierson E."/>
            <person name="Laing W."/>
            <person name="Kirk R."/>
            <person name="Chen X."/>
            <person name="Wood M."/>
            <person name="Montefiori M."/>
            <person name="Brummell D."/>
            <person name="Schwinn K."/>
            <person name="Catanach A."/>
            <person name="Fullerton C."/>
            <person name="Li D."/>
            <person name="Meiyalaghan S."/>
            <person name="Nieuwenhuizen N."/>
            <person name="Read N."/>
            <person name="Prakash R."/>
            <person name="Hunter D."/>
            <person name="Zhang H."/>
            <person name="Mckenzie M."/>
            <person name="Knabel M."/>
            <person name="Harris A."/>
            <person name="Allan A."/>
            <person name="Chen A."/>
            <person name="Janssen B."/>
            <person name="Plunkett B."/>
            <person name="Dwamena C."/>
            <person name="Voogd C."/>
            <person name="Leif D."/>
            <person name="Lafferty D."/>
            <person name="Souleyre E."/>
            <person name="Varkonyi-Gasic E."/>
            <person name="Gambi F."/>
            <person name="Hanley J."/>
            <person name="Yao J.-L."/>
            <person name="Cheung J."/>
            <person name="David K."/>
            <person name="Warren B."/>
            <person name="Marsh K."/>
            <person name="Snowden K."/>
            <person name="Lin-Wang K."/>
            <person name="Brian L."/>
            <person name="Martinez-Sanchez M."/>
            <person name="Wang M."/>
            <person name="Ileperuma N."/>
            <person name="Macnee N."/>
            <person name="Campin R."/>
            <person name="Mcatee P."/>
            <person name="Drummond R."/>
            <person name="Espley R."/>
            <person name="Ireland H."/>
            <person name="Wu R."/>
            <person name="Atkinson R."/>
            <person name="Karunairetnam S."/>
            <person name="Bulley S."/>
            <person name="Chunkath S."/>
            <person name="Hanley Z."/>
            <person name="Storey R."/>
            <person name="Thrimawithana A."/>
            <person name="Thomson S."/>
            <person name="David C."/>
            <person name="Testolin R."/>
        </authorList>
    </citation>
    <scope>NUCLEOTIDE SEQUENCE [LARGE SCALE GENOMIC DNA]</scope>
    <source>
        <strain evidence="2">cv. Red5</strain>
        <tissue evidence="1">Young leaf</tissue>
    </source>
</reference>
<dbReference type="EMBL" id="NKQK01000020">
    <property type="protein sequence ID" value="PSS01094.1"/>
    <property type="molecule type" value="Genomic_DNA"/>
</dbReference>
<dbReference type="OrthoDB" id="278212at2759"/>
<name>A0A2R6Q2J5_ACTCC</name>
<dbReference type="FunFam" id="3.10.280.10:FF:000003">
    <property type="entry name" value="Mitochondrial glycoprotein"/>
    <property type="match status" value="1"/>
</dbReference>
<organism evidence="1 2">
    <name type="scientific">Actinidia chinensis var. chinensis</name>
    <name type="common">Chinese soft-hair kiwi</name>
    <dbReference type="NCBI Taxonomy" id="1590841"/>
    <lineage>
        <taxon>Eukaryota</taxon>
        <taxon>Viridiplantae</taxon>
        <taxon>Streptophyta</taxon>
        <taxon>Embryophyta</taxon>
        <taxon>Tracheophyta</taxon>
        <taxon>Spermatophyta</taxon>
        <taxon>Magnoliopsida</taxon>
        <taxon>eudicotyledons</taxon>
        <taxon>Gunneridae</taxon>
        <taxon>Pentapetalae</taxon>
        <taxon>asterids</taxon>
        <taxon>Ericales</taxon>
        <taxon>Actinidiaceae</taxon>
        <taxon>Actinidia</taxon>
    </lineage>
</organism>
<proteinExistence type="predicted"/>
<dbReference type="Gene3D" id="3.10.280.10">
    <property type="entry name" value="Mitochondrial glycoprotein"/>
    <property type="match status" value="1"/>
</dbReference>
<dbReference type="InterPro" id="IPR003428">
    <property type="entry name" value="MAM33"/>
</dbReference>